<comment type="caution">
    <text evidence="4">The sequence shown here is derived from an EMBL/GenBank/DDBJ whole genome shotgun (WGS) entry which is preliminary data.</text>
</comment>
<keyword evidence="5" id="KW-1185">Reference proteome</keyword>
<dbReference type="InterPro" id="IPR013424">
    <property type="entry name" value="Ice-binding_C"/>
</dbReference>
<keyword evidence="2" id="KW-0732">Signal</keyword>
<sequence length="115" mass="11750">MKVLSLISTALFALSLAGAVQAAPAAPAAKANVATATIVLAHCEENATAPCSMDAPAHTGENDPNTLPPASHQKQAQAEPATPVPEPQTCVMLMLGLVVLGFATRRNSSSEKFSD</sequence>
<feature type="signal peptide" evidence="2">
    <location>
        <begin position="1"/>
        <end position="22"/>
    </location>
</feature>
<accession>A0A6I2L4J7</accession>
<dbReference type="EMBL" id="WKJK01000012">
    <property type="protein sequence ID" value="MRW92700.1"/>
    <property type="molecule type" value="Genomic_DNA"/>
</dbReference>
<evidence type="ECO:0000313" key="5">
    <source>
        <dbReference type="Proteomes" id="UP000433309"/>
    </source>
</evidence>
<organism evidence="4 5">
    <name type="scientific">Duganella guangzhouensis</name>
    <dbReference type="NCBI Taxonomy" id="2666084"/>
    <lineage>
        <taxon>Bacteria</taxon>
        <taxon>Pseudomonadati</taxon>
        <taxon>Pseudomonadota</taxon>
        <taxon>Betaproteobacteria</taxon>
        <taxon>Burkholderiales</taxon>
        <taxon>Oxalobacteraceae</taxon>
        <taxon>Telluria group</taxon>
        <taxon>Duganella</taxon>
    </lineage>
</organism>
<evidence type="ECO:0000313" key="4">
    <source>
        <dbReference type="EMBL" id="MRW92700.1"/>
    </source>
</evidence>
<reference evidence="4 5" key="1">
    <citation type="submission" date="2019-11" db="EMBL/GenBank/DDBJ databases">
        <title>Novel species isolated from a subtropical stream in China.</title>
        <authorList>
            <person name="Lu H."/>
        </authorList>
    </citation>
    <scope>NUCLEOTIDE SEQUENCE [LARGE SCALE GENOMIC DNA]</scope>
    <source>
        <strain evidence="4 5">FT80W</strain>
    </source>
</reference>
<feature type="chain" id="PRO_5026349576" evidence="2">
    <location>
        <begin position="23"/>
        <end position="115"/>
    </location>
</feature>
<dbReference type="AlphaFoldDB" id="A0A6I2L4J7"/>
<feature type="region of interest" description="Disordered" evidence="1">
    <location>
        <begin position="50"/>
        <end position="85"/>
    </location>
</feature>
<dbReference type="Proteomes" id="UP000433309">
    <property type="component" value="Unassembled WGS sequence"/>
</dbReference>
<dbReference type="NCBIfam" id="TIGR02595">
    <property type="entry name" value="PEP_CTERM"/>
    <property type="match status" value="1"/>
</dbReference>
<feature type="domain" description="Ice-binding protein C-terminal" evidence="3">
    <location>
        <begin position="83"/>
        <end position="106"/>
    </location>
</feature>
<evidence type="ECO:0000259" key="3">
    <source>
        <dbReference type="Pfam" id="PF07589"/>
    </source>
</evidence>
<evidence type="ECO:0000256" key="1">
    <source>
        <dbReference type="SAM" id="MobiDB-lite"/>
    </source>
</evidence>
<evidence type="ECO:0000256" key="2">
    <source>
        <dbReference type="SAM" id="SignalP"/>
    </source>
</evidence>
<dbReference type="Pfam" id="PF07589">
    <property type="entry name" value="PEP-CTERM"/>
    <property type="match status" value="1"/>
</dbReference>
<gene>
    <name evidence="4" type="ORF">GJ699_22125</name>
</gene>
<protein>
    <submittedName>
        <fullName evidence="4">PEP-CTERM sorting domain-containing protein</fullName>
    </submittedName>
</protein>
<name>A0A6I2L4J7_9BURK</name>
<proteinExistence type="predicted"/>